<keyword evidence="3" id="KW-1185">Reference proteome</keyword>
<name>A0AAD8J405_9APIA</name>
<feature type="chain" id="PRO_5042079022" evidence="1">
    <location>
        <begin position="18"/>
        <end position="118"/>
    </location>
</feature>
<keyword evidence="1" id="KW-0732">Signal</keyword>
<evidence type="ECO:0000256" key="1">
    <source>
        <dbReference type="SAM" id="SignalP"/>
    </source>
</evidence>
<gene>
    <name evidence="2" type="ORF">POM88_007218</name>
</gene>
<sequence length="118" mass="13329">MLGLFTIFVCHISCVLKFPTIYDLNARVSSFISERDEANRKLGVIGKEYDDLKSSAAKKAISDAQILEDRNNKLRHLKEQLVLALDEELILAHEALKKSQNGAFDHAKQLEQSRNLCS</sequence>
<dbReference type="AlphaFoldDB" id="A0AAD8J405"/>
<proteinExistence type="predicted"/>
<dbReference type="EMBL" id="JAUIZM010000002">
    <property type="protein sequence ID" value="KAK1397355.1"/>
    <property type="molecule type" value="Genomic_DNA"/>
</dbReference>
<reference evidence="2" key="2">
    <citation type="submission" date="2023-05" db="EMBL/GenBank/DDBJ databases">
        <authorList>
            <person name="Schelkunov M.I."/>
        </authorList>
    </citation>
    <scope>NUCLEOTIDE SEQUENCE</scope>
    <source>
        <strain evidence="2">Hsosn_3</strain>
        <tissue evidence="2">Leaf</tissue>
    </source>
</reference>
<feature type="signal peptide" evidence="1">
    <location>
        <begin position="1"/>
        <end position="17"/>
    </location>
</feature>
<protein>
    <submittedName>
        <fullName evidence="2">Uncharacterized protein</fullName>
    </submittedName>
</protein>
<evidence type="ECO:0000313" key="2">
    <source>
        <dbReference type="EMBL" id="KAK1397355.1"/>
    </source>
</evidence>
<organism evidence="2 3">
    <name type="scientific">Heracleum sosnowskyi</name>
    <dbReference type="NCBI Taxonomy" id="360622"/>
    <lineage>
        <taxon>Eukaryota</taxon>
        <taxon>Viridiplantae</taxon>
        <taxon>Streptophyta</taxon>
        <taxon>Embryophyta</taxon>
        <taxon>Tracheophyta</taxon>
        <taxon>Spermatophyta</taxon>
        <taxon>Magnoliopsida</taxon>
        <taxon>eudicotyledons</taxon>
        <taxon>Gunneridae</taxon>
        <taxon>Pentapetalae</taxon>
        <taxon>asterids</taxon>
        <taxon>campanulids</taxon>
        <taxon>Apiales</taxon>
        <taxon>Apiaceae</taxon>
        <taxon>Apioideae</taxon>
        <taxon>apioid superclade</taxon>
        <taxon>Tordylieae</taxon>
        <taxon>Tordyliinae</taxon>
        <taxon>Heracleum</taxon>
    </lineage>
</organism>
<evidence type="ECO:0000313" key="3">
    <source>
        <dbReference type="Proteomes" id="UP001237642"/>
    </source>
</evidence>
<comment type="caution">
    <text evidence="2">The sequence shown here is derived from an EMBL/GenBank/DDBJ whole genome shotgun (WGS) entry which is preliminary data.</text>
</comment>
<dbReference type="Proteomes" id="UP001237642">
    <property type="component" value="Unassembled WGS sequence"/>
</dbReference>
<reference evidence="2" key="1">
    <citation type="submission" date="2023-02" db="EMBL/GenBank/DDBJ databases">
        <title>Genome of toxic invasive species Heracleum sosnowskyi carries increased number of genes despite the absence of recent whole-genome duplications.</title>
        <authorList>
            <person name="Schelkunov M."/>
            <person name="Shtratnikova V."/>
            <person name="Makarenko M."/>
            <person name="Klepikova A."/>
            <person name="Omelchenko D."/>
            <person name="Novikova G."/>
            <person name="Obukhova E."/>
            <person name="Bogdanov V."/>
            <person name="Penin A."/>
            <person name="Logacheva M."/>
        </authorList>
    </citation>
    <scope>NUCLEOTIDE SEQUENCE</scope>
    <source>
        <strain evidence="2">Hsosn_3</strain>
        <tissue evidence="2">Leaf</tissue>
    </source>
</reference>
<accession>A0AAD8J405</accession>